<feature type="DNA-binding region" description="OmpR/PhoB-type" evidence="2">
    <location>
        <begin position="2"/>
        <end position="100"/>
    </location>
</feature>
<organism evidence="5 6">
    <name type="scientific">Tahibacter amnicola</name>
    <dbReference type="NCBI Taxonomy" id="2976241"/>
    <lineage>
        <taxon>Bacteria</taxon>
        <taxon>Pseudomonadati</taxon>
        <taxon>Pseudomonadota</taxon>
        <taxon>Gammaproteobacteria</taxon>
        <taxon>Lysobacterales</taxon>
        <taxon>Rhodanobacteraceae</taxon>
        <taxon>Tahibacter</taxon>
    </lineage>
</organism>
<dbReference type="InterPro" id="IPR016032">
    <property type="entry name" value="Sig_transdc_resp-reg_C-effctor"/>
</dbReference>
<feature type="transmembrane region" description="Helical" evidence="3">
    <location>
        <begin position="146"/>
        <end position="168"/>
    </location>
</feature>
<evidence type="ECO:0000259" key="4">
    <source>
        <dbReference type="PROSITE" id="PS51755"/>
    </source>
</evidence>
<keyword evidence="3" id="KW-0812">Transmembrane</keyword>
<dbReference type="RefSeq" id="WP_261696758.1">
    <property type="nucleotide sequence ID" value="NZ_CP104694.1"/>
</dbReference>
<dbReference type="Proteomes" id="UP001064632">
    <property type="component" value="Chromosome"/>
</dbReference>
<keyword evidence="3" id="KW-1133">Transmembrane helix</keyword>
<accession>A0ABY6BN45</accession>
<proteinExistence type="predicted"/>
<name>A0ABY6BN45_9GAMM</name>
<dbReference type="Gene3D" id="1.25.40.10">
    <property type="entry name" value="Tetratricopeptide repeat domain"/>
    <property type="match status" value="2"/>
</dbReference>
<dbReference type="SUPFAM" id="SSF46894">
    <property type="entry name" value="C-terminal effector domain of the bipartite response regulators"/>
    <property type="match status" value="1"/>
</dbReference>
<dbReference type="PANTHER" id="PTHR47691:SF3">
    <property type="entry name" value="HTH-TYPE TRANSCRIPTIONAL REGULATOR RV0890C-RELATED"/>
    <property type="match status" value="1"/>
</dbReference>
<keyword evidence="3" id="KW-0472">Membrane</keyword>
<dbReference type="EMBL" id="CP104694">
    <property type="protein sequence ID" value="UXI69805.1"/>
    <property type="molecule type" value="Genomic_DNA"/>
</dbReference>
<dbReference type="InterPro" id="IPR001867">
    <property type="entry name" value="OmpR/PhoB-type_DNA-bd"/>
</dbReference>
<keyword evidence="1 2" id="KW-0238">DNA-binding</keyword>
<dbReference type="Gene3D" id="1.10.10.10">
    <property type="entry name" value="Winged helix-like DNA-binding domain superfamily/Winged helix DNA-binding domain"/>
    <property type="match status" value="1"/>
</dbReference>
<evidence type="ECO:0000313" key="6">
    <source>
        <dbReference type="Proteomes" id="UP001064632"/>
    </source>
</evidence>
<protein>
    <submittedName>
        <fullName evidence="5">Winged helix-turn-helix domain-containing protein</fullName>
    </submittedName>
</protein>
<dbReference type="Pfam" id="PF00486">
    <property type="entry name" value="Trans_reg_C"/>
    <property type="match status" value="1"/>
</dbReference>
<dbReference type="SUPFAM" id="SSF48452">
    <property type="entry name" value="TPR-like"/>
    <property type="match status" value="2"/>
</dbReference>
<evidence type="ECO:0000256" key="2">
    <source>
        <dbReference type="PROSITE-ProRule" id="PRU01091"/>
    </source>
</evidence>
<dbReference type="InterPro" id="IPR011990">
    <property type="entry name" value="TPR-like_helical_dom_sf"/>
</dbReference>
<dbReference type="SMART" id="SM00862">
    <property type="entry name" value="Trans_reg_C"/>
    <property type="match status" value="1"/>
</dbReference>
<gene>
    <name evidence="5" type="ORF">N4264_09305</name>
</gene>
<dbReference type="InterPro" id="IPR036388">
    <property type="entry name" value="WH-like_DNA-bd_sf"/>
</dbReference>
<feature type="domain" description="OmpR/PhoB-type" evidence="4">
    <location>
        <begin position="2"/>
        <end position="100"/>
    </location>
</feature>
<evidence type="ECO:0000256" key="3">
    <source>
        <dbReference type="SAM" id="Phobius"/>
    </source>
</evidence>
<sequence length="787" mass="85375">MSPVYRFRDFQLNSATRELRGPDGAIELHASAFDCLLYLITHRERAVGRDELMAAVWGRADVADSLLGQTVLKVRRVLGDTGSEQHSIRTVPRFGYRWIAPVDSSSDVVVETGGFDSTAAQALHSAPIRYLSDSNPITVRLPRPRIIAFVAGAVFLAIACLGILAVLLRPTAPSGAPGTSTTISTPAVVLPALVDAGEDWRWLRLGLMDLIAGRLRRGNLGTAASETVVALARGNSEADVAALLDSAQFADSTLRILPRVRRHGDEWDVSLTVRGNGREWIVETRHRDALVAARDAADTLLVRLGHTPGSSPDSSNALAELLQRTRAAMLSDQLQLAGDLIRRADASLREQPEITLRLAQIELRAGDYDSVEQRIGDLLDRVPAATDPALRGRALNTLAASYVRRDRADEAQRSYDEAIALLTDRQEPDALGLSLLGRGLVATMRGDHARAIADLGLARSEMEAAGNALGTAQVDLNLGLIDVLRGRPASALSALEDATLRFGRMGAQEEHVFSLVSTAEVHQLLLDHDAALAVTDRYWPPESHTQNRRLRWKLTLVRAEALGEKGRLDEAQTQAEHLLRESDPDADAGTRAETAALLAHLALARGDPGEAARRARGALTPTLQASDQCRYTAAWMTRLRALRASGAAAEAATETREWRDWVAAHPDPWRQIYADLALAEQAAGEGRHRDALPYFERSLTQVDRTGAVPADLVQVLAGYLPSLIALGRRDEARALSARIARWADTDWRAAAAFVAINDALGATPARERAQARWTSLAGQRHRTPATP</sequence>
<dbReference type="PANTHER" id="PTHR47691">
    <property type="entry name" value="REGULATOR-RELATED"/>
    <property type="match status" value="1"/>
</dbReference>
<dbReference type="PROSITE" id="PS51755">
    <property type="entry name" value="OMPR_PHOB"/>
    <property type="match status" value="1"/>
</dbReference>
<keyword evidence="6" id="KW-1185">Reference proteome</keyword>
<dbReference type="CDD" id="cd00383">
    <property type="entry name" value="trans_reg_C"/>
    <property type="match status" value="1"/>
</dbReference>
<evidence type="ECO:0000313" key="5">
    <source>
        <dbReference type="EMBL" id="UXI69805.1"/>
    </source>
</evidence>
<evidence type="ECO:0000256" key="1">
    <source>
        <dbReference type="ARBA" id="ARBA00023125"/>
    </source>
</evidence>
<reference evidence="5" key="1">
    <citation type="submission" date="2022-09" db="EMBL/GenBank/DDBJ databases">
        <title>Tahibacter sp. nov., isolated from a fresh water.</title>
        <authorList>
            <person name="Baek J.H."/>
            <person name="Lee J.K."/>
            <person name="Kim J.M."/>
            <person name="Jeon C.O."/>
        </authorList>
    </citation>
    <scope>NUCLEOTIDE SEQUENCE</scope>
    <source>
        <strain evidence="5">W38</strain>
    </source>
</reference>